<organism evidence="1 2">
    <name type="scientific">Geodia barretti</name>
    <name type="common">Barrett's horny sponge</name>
    <dbReference type="NCBI Taxonomy" id="519541"/>
    <lineage>
        <taxon>Eukaryota</taxon>
        <taxon>Metazoa</taxon>
        <taxon>Porifera</taxon>
        <taxon>Demospongiae</taxon>
        <taxon>Heteroscleromorpha</taxon>
        <taxon>Tetractinellida</taxon>
        <taxon>Astrophorina</taxon>
        <taxon>Geodiidae</taxon>
        <taxon>Geodia</taxon>
    </lineage>
</organism>
<dbReference type="Proteomes" id="UP001174909">
    <property type="component" value="Unassembled WGS sequence"/>
</dbReference>
<reference evidence="1" key="1">
    <citation type="submission" date="2023-03" db="EMBL/GenBank/DDBJ databases">
        <authorList>
            <person name="Steffen K."/>
            <person name="Cardenas P."/>
        </authorList>
    </citation>
    <scope>NUCLEOTIDE SEQUENCE</scope>
</reference>
<dbReference type="EMBL" id="CASHTH010002323">
    <property type="protein sequence ID" value="CAI8028298.1"/>
    <property type="molecule type" value="Genomic_DNA"/>
</dbReference>
<sequence length="48" mass="5467">MELSSAQWDHTVLWDSEVFPSLGQGHVVGEQEAEFLDFPSSCHHLVQR</sequence>
<proteinExistence type="predicted"/>
<protein>
    <submittedName>
        <fullName evidence="1">Uncharacterized protein</fullName>
    </submittedName>
</protein>
<gene>
    <name evidence="1" type="ORF">GBAR_LOCUS16155</name>
</gene>
<name>A0AA35WNU5_GEOBA</name>
<evidence type="ECO:0000313" key="1">
    <source>
        <dbReference type="EMBL" id="CAI8028298.1"/>
    </source>
</evidence>
<accession>A0AA35WNU5</accession>
<keyword evidence="2" id="KW-1185">Reference proteome</keyword>
<dbReference type="AlphaFoldDB" id="A0AA35WNU5"/>
<comment type="caution">
    <text evidence="1">The sequence shown here is derived from an EMBL/GenBank/DDBJ whole genome shotgun (WGS) entry which is preliminary data.</text>
</comment>
<evidence type="ECO:0000313" key="2">
    <source>
        <dbReference type="Proteomes" id="UP001174909"/>
    </source>
</evidence>
<feature type="non-terminal residue" evidence="1">
    <location>
        <position position="48"/>
    </location>
</feature>